<comment type="cofactor">
    <cofactor evidence="1">
        <name>Mg(2+)</name>
        <dbReference type="ChEBI" id="CHEBI:18420"/>
    </cofactor>
    <cofactor evidence="1">
        <name>Mn(2+)</name>
        <dbReference type="ChEBI" id="CHEBI:29035"/>
    </cofactor>
</comment>
<keyword evidence="1" id="KW-0234">DNA repair</keyword>
<keyword evidence="1" id="KW-0479">Metal-binding</keyword>
<protein>
    <recommendedName>
        <fullName evidence="1">Fanconi-associated nuclease</fullName>
        <ecNumber evidence="1">3.1.4.1</ecNumber>
    </recommendedName>
</protein>
<dbReference type="GO" id="GO:0070336">
    <property type="term" value="F:flap-structured DNA binding"/>
    <property type="evidence" value="ECO:0007669"/>
    <property type="project" value="TreeGrafter"/>
</dbReference>
<comment type="similarity">
    <text evidence="1">Belongs to the FAN1 family.</text>
</comment>
<dbReference type="GO" id="GO:0005634">
    <property type="term" value="C:nucleus"/>
    <property type="evidence" value="ECO:0007669"/>
    <property type="project" value="UniProtKB-SubCell"/>
</dbReference>
<comment type="function">
    <text evidence="1">Nuclease required for the repair of DNA interstrand cross-links (ICL). Acts as a 5'-3' exonuclease that anchors at a cut end of DNA and cleaves DNA successively at every third nucleotide, allowing to excise an ICL from one strand through flanking incisions.</text>
</comment>
<keyword evidence="1" id="KW-0460">Magnesium</keyword>
<evidence type="ECO:0000256" key="2">
    <source>
        <dbReference type="SAM" id="MobiDB-lite"/>
    </source>
</evidence>
<dbReference type="GO" id="GO:0017108">
    <property type="term" value="F:5'-flap endonuclease activity"/>
    <property type="evidence" value="ECO:0007669"/>
    <property type="project" value="TreeGrafter"/>
</dbReference>
<accession>A0AAD3HM72</accession>
<comment type="caution">
    <text evidence="4">The sequence shown here is derived from an EMBL/GenBank/DDBJ whole genome shotgun (WGS) entry which is preliminary data.</text>
</comment>
<comment type="catalytic activity">
    <reaction evidence="1">
        <text>Hydrolytically removes 5'-nucleotides successively from the 3'-hydroxy termini of 3'-hydroxy-terminated oligonucleotides.</text>
        <dbReference type="EC" id="3.1.4.1"/>
    </reaction>
</comment>
<evidence type="ECO:0000313" key="4">
    <source>
        <dbReference type="EMBL" id="GFR45877.1"/>
    </source>
</evidence>
<evidence type="ECO:0000256" key="1">
    <source>
        <dbReference type="RuleBase" id="RU365033"/>
    </source>
</evidence>
<keyword evidence="1" id="KW-0378">Hydrolase</keyword>
<keyword evidence="1" id="KW-0464">Manganese</keyword>
<comment type="subcellular location">
    <subcellularLocation>
        <location evidence="1">Nucleus</location>
    </subcellularLocation>
</comment>
<reference evidence="4 5" key="1">
    <citation type="journal article" date="2021" name="Sci. Rep.">
        <title>Genome sequencing of the multicellular alga Astrephomene provides insights into convergent evolution of germ-soma differentiation.</title>
        <authorList>
            <person name="Yamashita S."/>
            <person name="Yamamoto K."/>
            <person name="Matsuzaki R."/>
            <person name="Suzuki S."/>
            <person name="Yamaguchi H."/>
            <person name="Hirooka S."/>
            <person name="Minakuchi Y."/>
            <person name="Miyagishima S."/>
            <person name="Kawachi M."/>
            <person name="Toyoda A."/>
            <person name="Nozaki H."/>
        </authorList>
    </citation>
    <scope>NUCLEOTIDE SEQUENCE [LARGE SCALE GENOMIC DNA]</scope>
    <source>
        <strain evidence="4 5">NIES-4017</strain>
    </source>
</reference>
<dbReference type="EMBL" id="BMAR01000011">
    <property type="protein sequence ID" value="GFR45877.1"/>
    <property type="molecule type" value="Genomic_DNA"/>
</dbReference>
<dbReference type="GO" id="GO:0036297">
    <property type="term" value="P:interstrand cross-link repair"/>
    <property type="evidence" value="ECO:0007669"/>
    <property type="project" value="InterPro"/>
</dbReference>
<organism evidence="4 5">
    <name type="scientific">Astrephomene gubernaculifera</name>
    <dbReference type="NCBI Taxonomy" id="47775"/>
    <lineage>
        <taxon>Eukaryota</taxon>
        <taxon>Viridiplantae</taxon>
        <taxon>Chlorophyta</taxon>
        <taxon>core chlorophytes</taxon>
        <taxon>Chlorophyceae</taxon>
        <taxon>CS clade</taxon>
        <taxon>Chlamydomonadales</taxon>
        <taxon>Astrephomenaceae</taxon>
        <taxon>Astrephomene</taxon>
    </lineage>
</organism>
<gene>
    <name evidence="4" type="ORF">Agub_g7330</name>
</gene>
<dbReference type="Proteomes" id="UP001054857">
    <property type="component" value="Unassembled WGS sequence"/>
</dbReference>
<dbReference type="GO" id="GO:0046872">
    <property type="term" value="F:metal ion binding"/>
    <property type="evidence" value="ECO:0007669"/>
    <property type="project" value="UniProtKB-KW"/>
</dbReference>
<dbReference type="GO" id="GO:0008409">
    <property type="term" value="F:5'-3' exonuclease activity"/>
    <property type="evidence" value="ECO:0007669"/>
    <property type="project" value="TreeGrafter"/>
</dbReference>
<keyword evidence="5" id="KW-1185">Reference proteome</keyword>
<feature type="region of interest" description="Disordered" evidence="2">
    <location>
        <begin position="69"/>
        <end position="89"/>
    </location>
</feature>
<keyword evidence="1" id="KW-0539">Nucleus</keyword>
<dbReference type="PANTHER" id="PTHR15749:SF4">
    <property type="entry name" value="FANCONI-ASSOCIATED NUCLEASE 1"/>
    <property type="match status" value="1"/>
</dbReference>
<feature type="non-terminal residue" evidence="4">
    <location>
        <position position="222"/>
    </location>
</feature>
<dbReference type="PANTHER" id="PTHR15749">
    <property type="entry name" value="FANCONI-ASSOCIATED NUCLEASE 1"/>
    <property type="match status" value="1"/>
</dbReference>
<keyword evidence="1" id="KW-0227">DNA damage</keyword>
<name>A0AAD3HM72_9CHLO</name>
<feature type="non-terminal residue" evidence="4">
    <location>
        <position position="1"/>
    </location>
</feature>
<dbReference type="AlphaFoldDB" id="A0AAD3HM72"/>
<evidence type="ECO:0000259" key="3">
    <source>
        <dbReference type="Pfam" id="PF21170"/>
    </source>
</evidence>
<feature type="domain" description="Fanconi-associated nuclease 1-like TPR" evidence="3">
    <location>
        <begin position="4"/>
        <end position="65"/>
    </location>
</feature>
<keyword evidence="1" id="KW-0540">Nuclease</keyword>
<dbReference type="GO" id="GO:0004528">
    <property type="term" value="F:phosphodiesterase I activity"/>
    <property type="evidence" value="ECO:0007669"/>
    <property type="project" value="UniProtKB-EC"/>
</dbReference>
<dbReference type="InterPro" id="IPR049126">
    <property type="entry name" value="FAN1-like_TPR"/>
</dbReference>
<dbReference type="InterPro" id="IPR033315">
    <property type="entry name" value="Fan1-like"/>
</dbReference>
<sequence>VRLLRQLLRGRCCPGRRGEWWLRLSLDLAHLGRQAEALQVAEAALTDPWVRHGDRVALQRRLVRLLGRQQQLQRKKGGQGGQRGKRGGLQLPAWATQPEAAAALSDPPEVVVSATMLPGTTGLKSRFLAPANGCGAPSAALPATAPTSAPTSAALPTTLPATLPVPLPAPIGMEVVGVEELAVRHYGSAAGGGWRGVHSEGGVWGTLWGLLMWDVVFMEVPE</sequence>
<dbReference type="EC" id="3.1.4.1" evidence="1"/>
<evidence type="ECO:0000313" key="5">
    <source>
        <dbReference type="Proteomes" id="UP001054857"/>
    </source>
</evidence>
<dbReference type="Pfam" id="PF21170">
    <property type="entry name" value="FAN1_TPR"/>
    <property type="match status" value="1"/>
</dbReference>
<proteinExistence type="inferred from homology"/>